<comment type="caution">
    <text evidence="3">The sequence shown here is derived from an EMBL/GenBank/DDBJ whole genome shotgun (WGS) entry which is preliminary data.</text>
</comment>
<feature type="compositionally biased region" description="Low complexity" evidence="1">
    <location>
        <begin position="191"/>
        <end position="214"/>
    </location>
</feature>
<name>A0A0J1FLN9_9FIRM</name>
<feature type="transmembrane region" description="Helical" evidence="2">
    <location>
        <begin position="12"/>
        <end position="29"/>
    </location>
</feature>
<dbReference type="RefSeq" id="WP_053006497.1">
    <property type="nucleotide sequence ID" value="NZ_LDZY01000015.1"/>
</dbReference>
<keyword evidence="2" id="KW-0472">Membrane</keyword>
<dbReference type="PATRIC" id="fig|476652.3.peg.3927"/>
<evidence type="ECO:0000313" key="4">
    <source>
        <dbReference type="Proteomes" id="UP000036356"/>
    </source>
</evidence>
<feature type="transmembrane region" description="Helical" evidence="2">
    <location>
        <begin position="62"/>
        <end position="84"/>
    </location>
</feature>
<dbReference type="AlphaFoldDB" id="A0A0J1FLN9"/>
<evidence type="ECO:0000256" key="2">
    <source>
        <dbReference type="SAM" id="Phobius"/>
    </source>
</evidence>
<keyword evidence="4" id="KW-1185">Reference proteome</keyword>
<gene>
    <name evidence="3" type="ORF">DEAC_c37120</name>
</gene>
<dbReference type="EMBL" id="LDZY01000015">
    <property type="protein sequence ID" value="KLU64282.1"/>
    <property type="molecule type" value="Genomic_DNA"/>
</dbReference>
<proteinExistence type="predicted"/>
<evidence type="ECO:0000256" key="1">
    <source>
        <dbReference type="SAM" id="MobiDB-lite"/>
    </source>
</evidence>
<reference evidence="3 4" key="1">
    <citation type="submission" date="2015-06" db="EMBL/GenBank/DDBJ databases">
        <title>Draft genome of the moderately acidophilic sulfate reducer Candidatus Desulfosporosinus acididurans strain M1.</title>
        <authorList>
            <person name="Poehlein A."/>
            <person name="Petzsch P."/>
            <person name="Johnson B.D."/>
            <person name="Schloemann M."/>
            <person name="Daniel R."/>
            <person name="Muehling M."/>
        </authorList>
    </citation>
    <scope>NUCLEOTIDE SEQUENCE [LARGE SCALE GENOMIC DNA]</scope>
    <source>
        <strain evidence="3 4">M1</strain>
    </source>
</reference>
<accession>A0A0J1FLN9</accession>
<feature type="region of interest" description="Disordered" evidence="1">
    <location>
        <begin position="181"/>
        <end position="214"/>
    </location>
</feature>
<keyword evidence="2" id="KW-1133">Transmembrane helix</keyword>
<feature type="compositionally biased region" description="Basic and acidic residues" evidence="1">
    <location>
        <begin position="251"/>
        <end position="282"/>
    </location>
</feature>
<keyword evidence="2" id="KW-0812">Transmembrane</keyword>
<evidence type="ECO:0008006" key="5">
    <source>
        <dbReference type="Google" id="ProtNLM"/>
    </source>
</evidence>
<sequence length="282" mass="30278">MLSCVLKGITTALMVTLLTLLAGMLWGAMGLGGLSVSSLVDIGLLASCLVGGYRTSRESGEWIMGGITGFGYVTVGTLLLALFLPIRVWGFIQVLGEGAILGIIAGAFGAGGSKGSVRGSWGGGKANTNYRPHYAGYGSEKQTGSDLDWNMNDDLHSREGSSVAGSNLDTDDWSFDSDKEDYDSGLSTKTNSKLNSYSDSSSSSQFLLNSKPNPNSNLDLMLDLESDITSDSKSASNFEMDSLNSSFDSDPDSKIKWPWDREPDNKKKGNFPKTKDDKPWWE</sequence>
<feature type="transmembrane region" description="Helical" evidence="2">
    <location>
        <begin position="90"/>
        <end position="110"/>
    </location>
</feature>
<feature type="region of interest" description="Disordered" evidence="1">
    <location>
        <begin position="232"/>
        <end position="282"/>
    </location>
</feature>
<dbReference type="Proteomes" id="UP000036356">
    <property type="component" value="Unassembled WGS sequence"/>
</dbReference>
<evidence type="ECO:0000313" key="3">
    <source>
        <dbReference type="EMBL" id="KLU64282.1"/>
    </source>
</evidence>
<dbReference type="STRING" id="476652.DEAC_c37120"/>
<feature type="compositionally biased region" description="Polar residues" evidence="1">
    <location>
        <begin position="232"/>
        <end position="248"/>
    </location>
</feature>
<organism evidence="3 4">
    <name type="scientific">Desulfosporosinus acididurans</name>
    <dbReference type="NCBI Taxonomy" id="476652"/>
    <lineage>
        <taxon>Bacteria</taxon>
        <taxon>Bacillati</taxon>
        <taxon>Bacillota</taxon>
        <taxon>Clostridia</taxon>
        <taxon>Eubacteriales</taxon>
        <taxon>Desulfitobacteriaceae</taxon>
        <taxon>Desulfosporosinus</taxon>
    </lineage>
</organism>
<protein>
    <recommendedName>
        <fullName evidence="5">TIGR04086 family membrane protein</fullName>
    </recommendedName>
</protein>